<sequence length="153" mass="18068">MLIDEEILMILLENKDEVEFVLEDRDNPDFYDDFLKEAHSLGIFLFIDYKGEEGNEIVNFIIDYEETHNIELATEDELEELGEYEYDFFPDKIKAANACLFTKGYGLFVLPSFSDFYILFISRLENKEKLTGTELFDDESIPPGERCIQYFYE</sequence>
<organism evidence="1 2">
    <name type="scientific">Paenibacillus mesotrionivorans</name>
    <dbReference type="NCBI Taxonomy" id="3160968"/>
    <lineage>
        <taxon>Bacteria</taxon>
        <taxon>Bacillati</taxon>
        <taxon>Bacillota</taxon>
        <taxon>Bacilli</taxon>
        <taxon>Bacillales</taxon>
        <taxon>Paenibacillaceae</taxon>
        <taxon>Paenibacillus</taxon>
    </lineage>
</organism>
<gene>
    <name evidence="1" type="ORF">ACI1P1_06460</name>
</gene>
<protein>
    <submittedName>
        <fullName evidence="1">Uncharacterized protein</fullName>
    </submittedName>
</protein>
<proteinExistence type="predicted"/>
<reference evidence="1" key="1">
    <citation type="submission" date="2024-12" db="EMBL/GenBank/DDBJ databases">
        <authorList>
            <person name="Wu N."/>
        </authorList>
    </citation>
    <scope>NUCLEOTIDE SEQUENCE</scope>
    <source>
        <strain evidence="1">P15</strain>
    </source>
</reference>
<evidence type="ECO:0000313" key="1">
    <source>
        <dbReference type="EMBL" id="MFM9327946.1"/>
    </source>
</evidence>
<evidence type="ECO:0000313" key="2">
    <source>
        <dbReference type="Proteomes" id="UP001631969"/>
    </source>
</evidence>
<comment type="caution">
    <text evidence="1">The sequence shown here is derived from an EMBL/GenBank/DDBJ whole genome shotgun (WGS) entry which is preliminary data.</text>
</comment>
<dbReference type="EMBL" id="JBJURJ010000003">
    <property type="protein sequence ID" value="MFM9327946.1"/>
    <property type="molecule type" value="Genomic_DNA"/>
</dbReference>
<accession>A0ACC7NW75</accession>
<name>A0ACC7NW75_9BACL</name>
<dbReference type="Proteomes" id="UP001631969">
    <property type="component" value="Unassembled WGS sequence"/>
</dbReference>
<keyword evidence="2" id="KW-1185">Reference proteome</keyword>